<proteinExistence type="predicted"/>
<evidence type="ECO:0000313" key="2">
    <source>
        <dbReference type="EMBL" id="SCC62048.1"/>
    </source>
</evidence>
<feature type="transmembrane region" description="Helical" evidence="1">
    <location>
        <begin position="39"/>
        <end position="61"/>
    </location>
</feature>
<name>A0A1C4G1I4_9ENTR</name>
<dbReference type="OrthoDB" id="6631668at2"/>
<dbReference type="Proteomes" id="UP000198515">
    <property type="component" value="Unassembled WGS sequence"/>
</dbReference>
<protein>
    <submittedName>
        <fullName evidence="2">Uncharacterized protein</fullName>
    </submittedName>
</protein>
<keyword evidence="1" id="KW-1133">Transmembrane helix</keyword>
<dbReference type="RefSeq" id="WP_090137625.1">
    <property type="nucleotide sequence ID" value="NZ_FMBC01000049.1"/>
</dbReference>
<organism evidence="2 3">
    <name type="scientific">Kosakonia oryziphila</name>
    <dbReference type="NCBI Taxonomy" id="1005667"/>
    <lineage>
        <taxon>Bacteria</taxon>
        <taxon>Pseudomonadati</taxon>
        <taxon>Pseudomonadota</taxon>
        <taxon>Gammaproteobacteria</taxon>
        <taxon>Enterobacterales</taxon>
        <taxon>Enterobacteriaceae</taxon>
        <taxon>Kosakonia</taxon>
    </lineage>
</organism>
<reference evidence="3" key="1">
    <citation type="submission" date="2016-08" db="EMBL/GenBank/DDBJ databases">
        <authorList>
            <person name="Varghese N."/>
            <person name="Submissions Spin"/>
        </authorList>
    </citation>
    <scope>NUCLEOTIDE SEQUENCE [LARGE SCALE GENOMIC DNA]</scope>
    <source>
        <strain evidence="3">REICA_142</strain>
    </source>
</reference>
<feature type="transmembrane region" description="Helical" evidence="1">
    <location>
        <begin position="12"/>
        <end position="33"/>
    </location>
</feature>
<sequence>MKKFFTSLITSASDYALLIILLYSSITGVQSLIGLTVAAYWVIMALAFFIGPLVYILSYAAKSAKDEESRRKALEIVGGIAKKKNLFLRSVGWLKLIIICCLLAYGGWVFTAVCYALMSFYLRLFTSLARDNVASLKTNEAA</sequence>
<keyword evidence="1" id="KW-0812">Transmembrane</keyword>
<dbReference type="AlphaFoldDB" id="A0A1C4G1I4"/>
<feature type="transmembrane region" description="Helical" evidence="1">
    <location>
        <begin position="92"/>
        <end position="118"/>
    </location>
</feature>
<evidence type="ECO:0000256" key="1">
    <source>
        <dbReference type="SAM" id="Phobius"/>
    </source>
</evidence>
<dbReference type="EMBL" id="FMBC01000049">
    <property type="protein sequence ID" value="SCC62048.1"/>
    <property type="molecule type" value="Genomic_DNA"/>
</dbReference>
<keyword evidence="3" id="KW-1185">Reference proteome</keyword>
<gene>
    <name evidence="2" type="ORF">GA0061070_10496</name>
</gene>
<keyword evidence="1" id="KW-0472">Membrane</keyword>
<accession>A0A1C4G1I4</accession>
<evidence type="ECO:0000313" key="3">
    <source>
        <dbReference type="Proteomes" id="UP000198515"/>
    </source>
</evidence>